<keyword evidence="2" id="KW-1185">Reference proteome</keyword>
<evidence type="ECO:0000313" key="2">
    <source>
        <dbReference type="Proteomes" id="UP000616151"/>
    </source>
</evidence>
<sequence length="716" mass="80367">MGKRTLVYDVEGNGLLKATRNIPAMTKLHCLAVEDAYSDDAWFFPPDRIKEGIEFLQDEGELTIAHNGADYDHRAIKHLNPWWKAPKILDTLIICRMVWPAETLMDRDYKLFLNHKMPGKLLKRQSIEAWGYRLGIHKVGADITDWTKYTDYMGERCVSDVKVNKALWLLARKRLGWDPKNPPEDGFIWSEFCVDLEHRVAELMREQEDTGFKLDKPKAIRLAKDLGNAQADIEEALGRAFPAWWQPLDDPKVGRRAPRAMKEKLTHLPDVTIPRKSEKTGKELKPYVGPPVAEYTPEAPFVRIKRMSFNASSKDHLGERLVAEYGWRPTKFSPKTGKPTLDEGVVAEIPEHILPPGVKKMLQNYFVIAKTRGTVSIGNKSYLGLVNEATGRIHGRCDPLGTITMRGAHKDPNLGNVASVELNEVKDANGKVVSKEPIKGVDGGYGWESRDLFTVDEGNELTGTDASGLELRDLGHRLHPFDKGAFTKRVSDPSLDIHEENSKLTGLSRKDTKTTTYKTLYGSGPLPIGIDVGVTPEELPELLTSKELNGYLRYMQRRDGEKYVRPDDMTCALIAKGSRVKKKFESGIEGLMPLKLAITATAKRQKWLEGLDGRKIFVRKEHAALNSQLQSDGAIICKLWMVLTHRNLKAQGLVPGVDFKQVAWVHDELQIEHKAGLGPVIGKASREAIEKAGEILKVLCPLASEHKTGRTWAETH</sequence>
<protein>
    <submittedName>
        <fullName evidence="1">Uncharacterized protein</fullName>
    </submittedName>
</protein>
<accession>A0ACC5RFX8</accession>
<name>A0ACC5RFX8_9HYPH</name>
<dbReference type="EMBL" id="JAENHL010000009">
    <property type="protein sequence ID" value="MBK1871558.1"/>
    <property type="molecule type" value="Genomic_DNA"/>
</dbReference>
<dbReference type="Proteomes" id="UP000616151">
    <property type="component" value="Unassembled WGS sequence"/>
</dbReference>
<reference evidence="1" key="1">
    <citation type="submission" date="2021-01" db="EMBL/GenBank/DDBJ databases">
        <authorList>
            <person name="Sun Q."/>
        </authorList>
    </citation>
    <scope>NUCLEOTIDE SEQUENCE</scope>
    <source>
        <strain evidence="1">YIM B02566</strain>
    </source>
</reference>
<evidence type="ECO:0000313" key="1">
    <source>
        <dbReference type="EMBL" id="MBK1871558.1"/>
    </source>
</evidence>
<organism evidence="1 2">
    <name type="scientific">Taklimakanibacter albus</name>
    <dbReference type="NCBI Taxonomy" id="2800327"/>
    <lineage>
        <taxon>Bacteria</taxon>
        <taxon>Pseudomonadati</taxon>
        <taxon>Pseudomonadota</taxon>
        <taxon>Alphaproteobacteria</taxon>
        <taxon>Hyphomicrobiales</taxon>
        <taxon>Aestuariivirgaceae</taxon>
        <taxon>Taklimakanibacter</taxon>
    </lineage>
</organism>
<proteinExistence type="predicted"/>
<gene>
    <name evidence="1" type="ORF">JHL16_34650</name>
</gene>
<comment type="caution">
    <text evidence="1">The sequence shown here is derived from an EMBL/GenBank/DDBJ whole genome shotgun (WGS) entry which is preliminary data.</text>
</comment>